<dbReference type="AlphaFoldDB" id="A0A842CMT8"/>
<comment type="caution">
    <text evidence="1">The sequence shown here is derived from an EMBL/GenBank/DDBJ whole genome shotgun (WGS) entry which is preliminary data.</text>
</comment>
<dbReference type="Proteomes" id="UP000580683">
    <property type="component" value="Unassembled WGS sequence"/>
</dbReference>
<evidence type="ECO:0000313" key="1">
    <source>
        <dbReference type="EMBL" id="MBC1978044.1"/>
    </source>
</evidence>
<reference evidence="1 2" key="1">
    <citation type="submission" date="2020-03" db="EMBL/GenBank/DDBJ databases">
        <title>Soil Listeria distribution.</title>
        <authorList>
            <person name="Liao J."/>
            <person name="Wiedmann M."/>
        </authorList>
    </citation>
    <scope>NUCLEOTIDE SEQUENCE [LARGE SCALE GENOMIC DNA]</scope>
    <source>
        <strain evidence="1 2">FSL L7-0504</strain>
    </source>
</reference>
<proteinExistence type="predicted"/>
<evidence type="ECO:0000313" key="2">
    <source>
        <dbReference type="Proteomes" id="UP000580683"/>
    </source>
</evidence>
<protein>
    <submittedName>
        <fullName evidence="1">Uncharacterized protein</fullName>
    </submittedName>
</protein>
<dbReference type="EMBL" id="JAASWI010000002">
    <property type="protein sequence ID" value="MBC1978044.1"/>
    <property type="molecule type" value="Genomic_DNA"/>
</dbReference>
<sequence length="133" mass="15190">MYKLLSINESVATRTVELENSNTKTIDTCFDDSALVSFDNNFDFMEIGKEYDCKIKLFGEPTATKSKKSVDCAIIDDNVIVGNALLVKISVNNNIYYVSQEKVIPYLSARKFEFEFTRKDLIQVEDVVHEDLQ</sequence>
<organism evidence="1 2">
    <name type="scientific">Listeria marthii</name>
    <dbReference type="NCBI Taxonomy" id="529731"/>
    <lineage>
        <taxon>Bacteria</taxon>
        <taxon>Bacillati</taxon>
        <taxon>Bacillota</taxon>
        <taxon>Bacilli</taxon>
        <taxon>Bacillales</taxon>
        <taxon>Listeriaceae</taxon>
        <taxon>Listeria</taxon>
    </lineage>
</organism>
<gene>
    <name evidence="1" type="ORF">HCJ63_06135</name>
</gene>
<name>A0A842CMT8_9LIST</name>
<dbReference type="RefSeq" id="WP_008947790.1">
    <property type="nucleotide sequence ID" value="NZ_JAARXJ010000001.1"/>
</dbReference>
<accession>A0A842CMT8</accession>